<dbReference type="InterPro" id="IPR014044">
    <property type="entry name" value="CAP_dom"/>
</dbReference>
<sequence>MKIWLFLAVVCMTIGQLIHSWPLDTQRIRPYLLLAKKASTPGAWLSWDQQLRSIGNDDTFQRRSETGSYEKNVWQLTNEARTKGRYCGGTWYPAAGTLKWNDKLAEAADEHAQDMHDNDYFSHESNDGRSPWDRMEATGYPADCAGGENIADNSTPENTVAAWLESPDHCANIMNSGFKALGVGYAKTGPYSGYYVQNFGRC</sequence>
<feature type="chain" id="PRO_5035619034" description="SCP domain-containing protein" evidence="1">
    <location>
        <begin position="21"/>
        <end position="202"/>
    </location>
</feature>
<keyword evidence="1" id="KW-0732">Signal</keyword>
<dbReference type="EMBL" id="CAJNRF010014618">
    <property type="protein sequence ID" value="CAF2158512.1"/>
    <property type="molecule type" value="Genomic_DNA"/>
</dbReference>
<evidence type="ECO:0000313" key="3">
    <source>
        <dbReference type="EMBL" id="CAF2158512.1"/>
    </source>
</evidence>
<feature type="signal peptide" evidence="1">
    <location>
        <begin position="1"/>
        <end position="20"/>
    </location>
</feature>
<dbReference type="AlphaFoldDB" id="A0A819N7F5"/>
<dbReference type="InterPro" id="IPR035940">
    <property type="entry name" value="CAP_sf"/>
</dbReference>
<accession>A0A819N7F5</accession>
<dbReference type="CDD" id="cd05379">
    <property type="entry name" value="CAP_bacterial"/>
    <property type="match status" value="1"/>
</dbReference>
<dbReference type="PANTHER" id="PTHR31157">
    <property type="entry name" value="SCP DOMAIN-CONTAINING PROTEIN"/>
    <property type="match status" value="1"/>
</dbReference>
<comment type="caution">
    <text evidence="5">The sequence shown here is derived from an EMBL/GenBank/DDBJ whole genome shotgun (WGS) entry which is preliminary data.</text>
</comment>
<evidence type="ECO:0000313" key="4">
    <source>
        <dbReference type="EMBL" id="CAF2246503.1"/>
    </source>
</evidence>
<dbReference type="EMBL" id="CAJNRG010018079">
    <property type="protein sequence ID" value="CAF2246503.1"/>
    <property type="molecule type" value="Genomic_DNA"/>
</dbReference>
<dbReference type="PANTHER" id="PTHR31157:SF1">
    <property type="entry name" value="SCP DOMAIN-CONTAINING PROTEIN"/>
    <property type="match status" value="1"/>
</dbReference>
<protein>
    <recommendedName>
        <fullName evidence="2">SCP domain-containing protein</fullName>
    </recommendedName>
</protein>
<evidence type="ECO:0000313" key="5">
    <source>
        <dbReference type="EMBL" id="CAF3992503.1"/>
    </source>
</evidence>
<dbReference type="Pfam" id="PF00188">
    <property type="entry name" value="CAP"/>
    <property type="match status" value="1"/>
</dbReference>
<name>A0A819N7F5_9BILA</name>
<dbReference type="Proteomes" id="UP000663856">
    <property type="component" value="Unassembled WGS sequence"/>
</dbReference>
<proteinExistence type="predicted"/>
<organism evidence="5 6">
    <name type="scientific">Rotaria magnacalcarata</name>
    <dbReference type="NCBI Taxonomy" id="392030"/>
    <lineage>
        <taxon>Eukaryota</taxon>
        <taxon>Metazoa</taxon>
        <taxon>Spiralia</taxon>
        <taxon>Gnathifera</taxon>
        <taxon>Rotifera</taxon>
        <taxon>Eurotatoria</taxon>
        <taxon>Bdelloidea</taxon>
        <taxon>Philodinida</taxon>
        <taxon>Philodinidae</taxon>
        <taxon>Rotaria</taxon>
    </lineage>
</organism>
<evidence type="ECO:0000256" key="1">
    <source>
        <dbReference type="SAM" id="SignalP"/>
    </source>
</evidence>
<gene>
    <name evidence="5" type="ORF">OVN521_LOCUS14568</name>
    <name evidence="3" type="ORF">WKI299_LOCUS31865</name>
    <name evidence="4" type="ORF">XDN619_LOCUS35079</name>
</gene>
<keyword evidence="6" id="KW-1185">Reference proteome</keyword>
<evidence type="ECO:0000313" key="6">
    <source>
        <dbReference type="Proteomes" id="UP000663866"/>
    </source>
</evidence>
<evidence type="ECO:0000259" key="2">
    <source>
        <dbReference type="Pfam" id="PF00188"/>
    </source>
</evidence>
<dbReference type="EMBL" id="CAJOBG010002227">
    <property type="protein sequence ID" value="CAF3992503.1"/>
    <property type="molecule type" value="Genomic_DNA"/>
</dbReference>
<feature type="domain" description="SCP" evidence="2">
    <location>
        <begin position="96"/>
        <end position="199"/>
    </location>
</feature>
<reference evidence="5" key="1">
    <citation type="submission" date="2021-02" db="EMBL/GenBank/DDBJ databases">
        <authorList>
            <person name="Nowell W R."/>
        </authorList>
    </citation>
    <scope>NUCLEOTIDE SEQUENCE</scope>
</reference>
<dbReference type="Gene3D" id="3.40.33.10">
    <property type="entry name" value="CAP"/>
    <property type="match status" value="1"/>
</dbReference>
<dbReference type="Proteomes" id="UP000663866">
    <property type="component" value="Unassembled WGS sequence"/>
</dbReference>
<dbReference type="Proteomes" id="UP000663887">
    <property type="component" value="Unassembled WGS sequence"/>
</dbReference>
<dbReference type="SUPFAM" id="SSF55797">
    <property type="entry name" value="PR-1-like"/>
    <property type="match status" value="1"/>
</dbReference>